<dbReference type="Proteomes" id="UP000789702">
    <property type="component" value="Unassembled WGS sequence"/>
</dbReference>
<feature type="non-terminal residue" evidence="1">
    <location>
        <position position="1"/>
    </location>
</feature>
<proteinExistence type="predicted"/>
<reference evidence="1" key="1">
    <citation type="submission" date="2021-06" db="EMBL/GenBank/DDBJ databases">
        <authorList>
            <person name="Kallberg Y."/>
            <person name="Tangrot J."/>
            <person name="Rosling A."/>
        </authorList>
    </citation>
    <scope>NUCLEOTIDE SEQUENCE</scope>
    <source>
        <strain evidence="1">IL203A</strain>
    </source>
</reference>
<keyword evidence="2" id="KW-1185">Reference proteome</keyword>
<comment type="caution">
    <text evidence="1">The sequence shown here is derived from an EMBL/GenBank/DDBJ whole genome shotgun (WGS) entry which is preliminary data.</text>
</comment>
<name>A0ACA9QU79_9GLOM</name>
<dbReference type="EMBL" id="CAJVPU010052757">
    <property type="protein sequence ID" value="CAG8763865.1"/>
    <property type="molecule type" value="Genomic_DNA"/>
</dbReference>
<evidence type="ECO:0000313" key="2">
    <source>
        <dbReference type="Proteomes" id="UP000789702"/>
    </source>
</evidence>
<gene>
    <name evidence="1" type="ORF">DHETER_LOCUS15439</name>
</gene>
<evidence type="ECO:0000313" key="1">
    <source>
        <dbReference type="EMBL" id="CAG8763865.1"/>
    </source>
</evidence>
<sequence>YWEVPNEVGLIASFLNPRIKNMNFIDDEDIKIITINTVRRLCFEEEHHQSLIEKILRDDEFARSNDLMLDLYSNEELSDNANKFPMLSNLAQKYLSAPATSVPSERLFSDTGLYITALRNRLHPDIVERIMFLKRNKQHFPIFRPNEF</sequence>
<protein>
    <submittedName>
        <fullName evidence="1">7841_t:CDS:1</fullName>
    </submittedName>
</protein>
<organism evidence="1 2">
    <name type="scientific">Dentiscutata heterogama</name>
    <dbReference type="NCBI Taxonomy" id="1316150"/>
    <lineage>
        <taxon>Eukaryota</taxon>
        <taxon>Fungi</taxon>
        <taxon>Fungi incertae sedis</taxon>
        <taxon>Mucoromycota</taxon>
        <taxon>Glomeromycotina</taxon>
        <taxon>Glomeromycetes</taxon>
        <taxon>Diversisporales</taxon>
        <taxon>Gigasporaceae</taxon>
        <taxon>Dentiscutata</taxon>
    </lineage>
</organism>
<accession>A0ACA9QU79</accession>